<feature type="transmembrane region" description="Helical" evidence="1">
    <location>
        <begin position="6"/>
        <end position="28"/>
    </location>
</feature>
<comment type="caution">
    <text evidence="2">The sequence shown here is derived from an EMBL/GenBank/DDBJ whole genome shotgun (WGS) entry which is preliminary data.</text>
</comment>
<accession>A0A840UHQ2</accession>
<keyword evidence="3" id="KW-1185">Reference proteome</keyword>
<evidence type="ECO:0000313" key="3">
    <source>
        <dbReference type="Proteomes" id="UP000559117"/>
    </source>
</evidence>
<dbReference type="EMBL" id="JACHFH010000007">
    <property type="protein sequence ID" value="MBB5335710.1"/>
    <property type="molecule type" value="Genomic_DNA"/>
</dbReference>
<feature type="transmembrane region" description="Helical" evidence="1">
    <location>
        <begin position="40"/>
        <end position="67"/>
    </location>
</feature>
<organism evidence="2 3">
    <name type="scientific">Pectinatus brassicae</name>
    <dbReference type="NCBI Taxonomy" id="862415"/>
    <lineage>
        <taxon>Bacteria</taxon>
        <taxon>Bacillati</taxon>
        <taxon>Bacillota</taxon>
        <taxon>Negativicutes</taxon>
        <taxon>Selenomonadales</taxon>
        <taxon>Selenomonadaceae</taxon>
        <taxon>Pectinatus</taxon>
    </lineage>
</organism>
<dbReference type="AlphaFoldDB" id="A0A840UHQ2"/>
<dbReference type="RefSeq" id="WP_183859937.1">
    <property type="nucleotide sequence ID" value="NZ_JACHFH010000007.1"/>
</dbReference>
<gene>
    <name evidence="2" type="ORF">HNR32_000842</name>
</gene>
<proteinExistence type="predicted"/>
<feature type="transmembrane region" description="Helical" evidence="1">
    <location>
        <begin position="73"/>
        <end position="92"/>
    </location>
</feature>
<keyword evidence="1" id="KW-1133">Transmembrane helix</keyword>
<sequence length="109" mass="11490">MDVLGIGFLVTAAILGSVVFFVLLQNSVILNPSLQGMFSWWLGCVVGTGFAIGVAFLALGSLIEWAIAFFQNHYKIILGVVVALGVLGAMGGKKKTSATETIENAKNDQ</sequence>
<protein>
    <submittedName>
        <fullName evidence="2">Asparagine N-glycosylation enzyme membrane subunit Stt3</fullName>
    </submittedName>
</protein>
<reference evidence="2 3" key="1">
    <citation type="submission" date="2020-08" db="EMBL/GenBank/DDBJ databases">
        <title>Genomic Encyclopedia of Type Strains, Phase IV (KMG-IV): sequencing the most valuable type-strain genomes for metagenomic binning, comparative biology and taxonomic classification.</title>
        <authorList>
            <person name="Goeker M."/>
        </authorList>
    </citation>
    <scope>NUCLEOTIDE SEQUENCE [LARGE SCALE GENOMIC DNA]</scope>
    <source>
        <strain evidence="2 3">DSM 24661</strain>
    </source>
</reference>
<evidence type="ECO:0000256" key="1">
    <source>
        <dbReference type="SAM" id="Phobius"/>
    </source>
</evidence>
<dbReference type="Proteomes" id="UP000559117">
    <property type="component" value="Unassembled WGS sequence"/>
</dbReference>
<keyword evidence="1" id="KW-0472">Membrane</keyword>
<evidence type="ECO:0000313" key="2">
    <source>
        <dbReference type="EMBL" id="MBB5335710.1"/>
    </source>
</evidence>
<keyword evidence="1" id="KW-0812">Transmembrane</keyword>
<name>A0A840UHQ2_9FIRM</name>